<feature type="domain" description="TonB-dependent receptor plug" evidence="12">
    <location>
        <begin position="118"/>
        <end position="248"/>
    </location>
</feature>
<accession>A0A0Q1CJJ4</accession>
<dbReference type="Gene3D" id="2.60.40.1120">
    <property type="entry name" value="Carboxypeptidase-like, regulatory domain"/>
    <property type="match status" value="1"/>
</dbReference>
<evidence type="ECO:0000256" key="5">
    <source>
        <dbReference type="ARBA" id="ARBA00023077"/>
    </source>
</evidence>
<dbReference type="SUPFAM" id="SSF49464">
    <property type="entry name" value="Carboxypeptidase regulatory domain-like"/>
    <property type="match status" value="1"/>
</dbReference>
<feature type="signal peptide" evidence="10">
    <location>
        <begin position="1"/>
        <end position="21"/>
    </location>
</feature>
<proteinExistence type="inferred from homology"/>
<dbReference type="PATRIC" id="fig|1547436.3.peg.3245"/>
<dbReference type="OrthoDB" id="9768177at2"/>
<keyword evidence="5 9" id="KW-0798">TonB box</keyword>
<evidence type="ECO:0000256" key="10">
    <source>
        <dbReference type="SAM" id="SignalP"/>
    </source>
</evidence>
<comment type="similarity">
    <text evidence="8 9">Belongs to the TonB-dependent receptor family.</text>
</comment>
<dbReference type="Proteomes" id="UP000050827">
    <property type="component" value="Unassembled WGS sequence"/>
</dbReference>
<keyword evidence="6 8" id="KW-0472">Membrane</keyword>
<dbReference type="InterPro" id="IPR037066">
    <property type="entry name" value="Plug_dom_sf"/>
</dbReference>
<dbReference type="InterPro" id="IPR008969">
    <property type="entry name" value="CarboxyPept-like_regulatory"/>
</dbReference>
<protein>
    <submittedName>
        <fullName evidence="13">TonB-dependent receptor</fullName>
    </submittedName>
</protein>
<dbReference type="Gene3D" id="2.40.170.20">
    <property type="entry name" value="TonB-dependent receptor, beta-barrel domain"/>
    <property type="match status" value="1"/>
</dbReference>
<dbReference type="NCBIfam" id="TIGR04057">
    <property type="entry name" value="SusC_RagA_signa"/>
    <property type="match status" value="1"/>
</dbReference>
<evidence type="ECO:0000313" key="14">
    <source>
        <dbReference type="Proteomes" id="UP000050827"/>
    </source>
</evidence>
<dbReference type="Gene3D" id="2.170.130.10">
    <property type="entry name" value="TonB-dependent receptor, plug domain"/>
    <property type="match status" value="1"/>
</dbReference>
<dbReference type="InterPro" id="IPR000531">
    <property type="entry name" value="Beta-barrel_TonB"/>
</dbReference>
<dbReference type="InterPro" id="IPR012910">
    <property type="entry name" value="Plug_dom"/>
</dbReference>
<dbReference type="PROSITE" id="PS52016">
    <property type="entry name" value="TONB_DEPENDENT_REC_3"/>
    <property type="match status" value="1"/>
</dbReference>
<keyword evidence="14" id="KW-1185">Reference proteome</keyword>
<keyword evidence="2 8" id="KW-0813">Transport</keyword>
<sequence>MKVKKLFGTLMFMLLSITCLWSQEKTITGTIIDQTGIPLPGVNIIVEGTSNGTQSDFDGNYAITANVDETLVYTYLGQKTTKRLVGAQNVVNIQMEEDAQALEEVVVTAFGIQRNPKQLGYAVNKVETEDIVENSEPDLLRSLTSKVPGVNINLSTGVAGASNQINIRGATTIGSASQPLFIVDGIAYDNTQATTADLNTTTASSQSTGGGGYESGISTLDPNDIASVNVLKSTAAAALYGSRATNGVIVITTKSGSARGASGNNKLSVSVNSGVYFEEIANLPEYQNTYGNGVNFSYLNANGSWGPRFDSLETIPTWPNLLNAFPELGPTQPYVAQPNNVENLFRTGVVYDNSVNFSYGGEDGNFNVTISDLDQQGYIPYNTFSRTSVSAGGNFKLANNLRVGGSLSYSETGQVGGFFGENQFAGSASSFARTLWLGRAWNTDLPFEDPVTGGSLTPNNGWDHPLWSWKHDQIITSTNRTVVNVNFAYTFNDNISASYRVGLNKYDLSRKEIRDIGSRANNGLGGITTDNFLNEALESTLLFNFDYELTEDLGLAVILGNNVLQNTQQRNAIIANTFISPGIFTIENNLNVALVQPTPTNGIGYARNRNVGVFGDISLSYKDYLFLNATGRNDWSSTLPKDNRSYFYPSVSLSFIPTDAFNINSKVLTFAKLRAGYASVGRDAPAEFLNRTFAVGNAFNGNPVIGNRTALGDQQITPEFTDELEIGADLEFFNRRAIVDFSWYKKVTTDLISPVSVPSTSGFSTFNTNIGEMENTGVEIGLNIVPIQTLNFKWDMYTTFTKNVNEVKELVEGLERIQFNANEVSHAIVGEPFGVFYGTRFARDADGNYLINQAGGGIVQDLENGVIGDPTPDFRIGFINTFKYKTLSLRAQFDWREGGDIKSTSLDALLGRGVTKDTEDRERTFIIPGFYGDNAGNPILDQNGNQIPNTTQVDMNELYFSPAGGNTFGINTVDEASVYDGTVYRLRELSLTYDLPTKWLDKTPFGRMSFSVLGNNLWYFAPNFPKYTNFDPEVTSFGNTRLQGVEISAAPTSKRYGFKLNLTF</sequence>
<name>A0A0Q1CJJ4_9FLAO</name>
<keyword evidence="3 8" id="KW-1134">Transmembrane beta strand</keyword>
<keyword evidence="7 8" id="KW-0998">Cell outer membrane</keyword>
<evidence type="ECO:0000256" key="7">
    <source>
        <dbReference type="ARBA" id="ARBA00023237"/>
    </source>
</evidence>
<dbReference type="Pfam" id="PF07715">
    <property type="entry name" value="Plug"/>
    <property type="match status" value="1"/>
</dbReference>
<evidence type="ECO:0000256" key="8">
    <source>
        <dbReference type="PROSITE-ProRule" id="PRU01360"/>
    </source>
</evidence>
<evidence type="ECO:0000259" key="12">
    <source>
        <dbReference type="Pfam" id="PF07715"/>
    </source>
</evidence>
<feature type="domain" description="TonB-dependent receptor-like beta-barrel" evidence="11">
    <location>
        <begin position="427"/>
        <end position="852"/>
    </location>
</feature>
<dbReference type="RefSeq" id="WP_055396919.1">
    <property type="nucleotide sequence ID" value="NZ_LCTZ01000002.1"/>
</dbReference>
<comment type="caution">
    <text evidence="13">The sequence shown here is derived from an EMBL/GenBank/DDBJ whole genome shotgun (WGS) entry which is preliminary data.</text>
</comment>
<dbReference type="SUPFAM" id="SSF56935">
    <property type="entry name" value="Porins"/>
    <property type="match status" value="1"/>
</dbReference>
<gene>
    <name evidence="13" type="ORF">AAY42_15745</name>
</gene>
<dbReference type="NCBIfam" id="TIGR04056">
    <property type="entry name" value="OMP_RagA_SusC"/>
    <property type="match status" value="1"/>
</dbReference>
<dbReference type="STRING" id="346185.AAY42_15745"/>
<dbReference type="InterPro" id="IPR023997">
    <property type="entry name" value="TonB-dep_OMP_SusC/RagA_CS"/>
</dbReference>
<feature type="chain" id="PRO_5006189260" evidence="10">
    <location>
        <begin position="22"/>
        <end position="1064"/>
    </location>
</feature>
<evidence type="ECO:0000256" key="1">
    <source>
        <dbReference type="ARBA" id="ARBA00004571"/>
    </source>
</evidence>
<dbReference type="GO" id="GO:0009279">
    <property type="term" value="C:cell outer membrane"/>
    <property type="evidence" value="ECO:0007669"/>
    <property type="project" value="UniProtKB-SubCell"/>
</dbReference>
<evidence type="ECO:0000256" key="6">
    <source>
        <dbReference type="ARBA" id="ARBA00023136"/>
    </source>
</evidence>
<evidence type="ECO:0000259" key="11">
    <source>
        <dbReference type="Pfam" id="PF00593"/>
    </source>
</evidence>
<organism evidence="13 14">
    <name type="scientific">Flagellimonas eckloniae</name>
    <dbReference type="NCBI Taxonomy" id="346185"/>
    <lineage>
        <taxon>Bacteria</taxon>
        <taxon>Pseudomonadati</taxon>
        <taxon>Bacteroidota</taxon>
        <taxon>Flavobacteriia</taxon>
        <taxon>Flavobacteriales</taxon>
        <taxon>Flavobacteriaceae</taxon>
        <taxon>Flagellimonas</taxon>
    </lineage>
</organism>
<evidence type="ECO:0000256" key="3">
    <source>
        <dbReference type="ARBA" id="ARBA00022452"/>
    </source>
</evidence>
<keyword evidence="10" id="KW-0732">Signal</keyword>
<dbReference type="AlphaFoldDB" id="A0A0Q1CJJ4"/>
<keyword evidence="4 8" id="KW-0812">Transmembrane</keyword>
<comment type="subcellular location">
    <subcellularLocation>
        <location evidence="1 8">Cell outer membrane</location>
        <topology evidence="1 8">Multi-pass membrane protein</topology>
    </subcellularLocation>
</comment>
<evidence type="ECO:0000256" key="2">
    <source>
        <dbReference type="ARBA" id="ARBA00022448"/>
    </source>
</evidence>
<evidence type="ECO:0000256" key="9">
    <source>
        <dbReference type="RuleBase" id="RU003357"/>
    </source>
</evidence>
<evidence type="ECO:0000313" key="13">
    <source>
        <dbReference type="EMBL" id="KQC31178.1"/>
    </source>
</evidence>
<dbReference type="Pfam" id="PF00593">
    <property type="entry name" value="TonB_dep_Rec_b-barrel"/>
    <property type="match status" value="1"/>
</dbReference>
<dbReference type="InterPro" id="IPR039426">
    <property type="entry name" value="TonB-dep_rcpt-like"/>
</dbReference>
<dbReference type="InterPro" id="IPR023996">
    <property type="entry name" value="TonB-dep_OMP_SusC/RagA"/>
</dbReference>
<reference evidence="13 14" key="1">
    <citation type="submission" date="2015-04" db="EMBL/GenBank/DDBJ databases">
        <title>Complete genome of flavobacterium.</title>
        <authorList>
            <person name="Kwon Y.M."/>
            <person name="Kim S.-J."/>
        </authorList>
    </citation>
    <scope>NUCLEOTIDE SEQUENCE [LARGE SCALE GENOMIC DNA]</scope>
    <source>
        <strain evidence="13 14">DK169</strain>
    </source>
</reference>
<dbReference type="Pfam" id="PF13715">
    <property type="entry name" value="CarbopepD_reg_2"/>
    <property type="match status" value="1"/>
</dbReference>
<dbReference type="InterPro" id="IPR036942">
    <property type="entry name" value="Beta-barrel_TonB_sf"/>
</dbReference>
<keyword evidence="13" id="KW-0675">Receptor</keyword>
<dbReference type="EMBL" id="LCTZ01000002">
    <property type="protein sequence ID" value="KQC31178.1"/>
    <property type="molecule type" value="Genomic_DNA"/>
</dbReference>
<evidence type="ECO:0000256" key="4">
    <source>
        <dbReference type="ARBA" id="ARBA00022692"/>
    </source>
</evidence>